<keyword evidence="1" id="KW-0472">Membrane</keyword>
<feature type="transmembrane region" description="Helical" evidence="1">
    <location>
        <begin position="103"/>
        <end position="123"/>
    </location>
</feature>
<evidence type="ECO:0000313" key="4">
    <source>
        <dbReference type="Proteomes" id="UP000192472"/>
    </source>
</evidence>
<evidence type="ECO:0000313" key="3">
    <source>
        <dbReference type="EMBL" id="SMD35816.1"/>
    </source>
</evidence>
<reference evidence="3 4" key="1">
    <citation type="submission" date="2017-04" db="EMBL/GenBank/DDBJ databases">
        <authorList>
            <person name="Afonso C.L."/>
            <person name="Miller P.J."/>
            <person name="Scott M.A."/>
            <person name="Spackman E."/>
            <person name="Goraichik I."/>
            <person name="Dimitrov K.M."/>
            <person name="Suarez D.L."/>
            <person name="Swayne D.E."/>
        </authorList>
    </citation>
    <scope>NUCLEOTIDE SEQUENCE [LARGE SCALE GENOMIC DNA]</scope>
    <source>
        <strain evidence="3 4">DSM 26133</strain>
    </source>
</reference>
<sequence length="337" mass="39071">MTPQKKPFISIREAIFQLILNAVVFVFYGYSRHNPQFEEYEYVFFLNYAAGALIINYWLLPSCIYTKKYLQFTLYFLLIVAAMVLIEEFILEKIYFPDTRGQRFIALGNLLNMFPTIGILSGFKFAWDALGKQKEVEELKDTVKESELQFLKSQINPHFLFNNLNNLYAHAIENSPQTPTIILELSAVMRYMLYDCQAKYVSLTKEVEHLSNFINLNNLQIEGRGRVNFDRPELTGDCRIAPLILIIFVENAFKHSSSSQTENIEIFIDLSVTAKGELHFTCTNSYLEQTNTQDINSGIGLENVQKRLQLLYPDSHTLNITKTENEYQVNLKMNLDK</sequence>
<keyword evidence="4" id="KW-1185">Reference proteome</keyword>
<organism evidence="3 4">
    <name type="scientific">Reichenbachiella faecimaris</name>
    <dbReference type="NCBI Taxonomy" id="692418"/>
    <lineage>
        <taxon>Bacteria</taxon>
        <taxon>Pseudomonadati</taxon>
        <taxon>Bacteroidota</taxon>
        <taxon>Cytophagia</taxon>
        <taxon>Cytophagales</taxon>
        <taxon>Reichenbachiellaceae</taxon>
        <taxon>Reichenbachiella</taxon>
    </lineage>
</organism>
<keyword evidence="1" id="KW-0812">Transmembrane</keyword>
<dbReference type="PANTHER" id="PTHR34220">
    <property type="entry name" value="SENSOR HISTIDINE KINASE YPDA"/>
    <property type="match status" value="1"/>
</dbReference>
<dbReference type="GO" id="GO:0000155">
    <property type="term" value="F:phosphorelay sensor kinase activity"/>
    <property type="evidence" value="ECO:0007669"/>
    <property type="project" value="InterPro"/>
</dbReference>
<feature type="domain" description="Signal transduction histidine kinase internal region" evidence="2">
    <location>
        <begin position="146"/>
        <end position="222"/>
    </location>
</feature>
<dbReference type="InterPro" id="IPR036890">
    <property type="entry name" value="HATPase_C_sf"/>
</dbReference>
<dbReference type="Gene3D" id="3.30.565.10">
    <property type="entry name" value="Histidine kinase-like ATPase, C-terminal domain"/>
    <property type="match status" value="1"/>
</dbReference>
<dbReference type="PANTHER" id="PTHR34220:SF7">
    <property type="entry name" value="SENSOR HISTIDINE KINASE YPDA"/>
    <property type="match status" value="1"/>
</dbReference>
<dbReference type="GO" id="GO:0016020">
    <property type="term" value="C:membrane"/>
    <property type="evidence" value="ECO:0007669"/>
    <property type="project" value="InterPro"/>
</dbReference>
<dbReference type="Pfam" id="PF06580">
    <property type="entry name" value="His_kinase"/>
    <property type="match status" value="1"/>
</dbReference>
<evidence type="ECO:0000256" key="1">
    <source>
        <dbReference type="SAM" id="Phobius"/>
    </source>
</evidence>
<feature type="transmembrane region" description="Helical" evidence="1">
    <location>
        <begin position="72"/>
        <end position="91"/>
    </location>
</feature>
<dbReference type="AlphaFoldDB" id="A0A1W2GHR4"/>
<dbReference type="InterPro" id="IPR050640">
    <property type="entry name" value="Bact_2-comp_sensor_kinase"/>
</dbReference>
<gene>
    <name evidence="3" type="ORF">SAMN04488029_2554</name>
</gene>
<keyword evidence="3" id="KW-0808">Transferase</keyword>
<feature type="transmembrane region" description="Helical" evidence="1">
    <location>
        <begin position="12"/>
        <end position="30"/>
    </location>
</feature>
<dbReference type="STRING" id="692418.SAMN04488029_2554"/>
<keyword evidence="1" id="KW-1133">Transmembrane helix</keyword>
<dbReference type="InterPro" id="IPR010559">
    <property type="entry name" value="Sig_transdc_His_kin_internal"/>
</dbReference>
<dbReference type="EMBL" id="FWYF01000003">
    <property type="protein sequence ID" value="SMD35816.1"/>
    <property type="molecule type" value="Genomic_DNA"/>
</dbReference>
<evidence type="ECO:0000259" key="2">
    <source>
        <dbReference type="Pfam" id="PF06580"/>
    </source>
</evidence>
<dbReference type="Proteomes" id="UP000192472">
    <property type="component" value="Unassembled WGS sequence"/>
</dbReference>
<protein>
    <submittedName>
        <fullName evidence="3">Histidine kinase</fullName>
    </submittedName>
</protein>
<dbReference type="RefSeq" id="WP_084373234.1">
    <property type="nucleotide sequence ID" value="NZ_FWYF01000003.1"/>
</dbReference>
<keyword evidence="3" id="KW-0418">Kinase</keyword>
<accession>A0A1W2GHR4</accession>
<feature type="transmembrane region" description="Helical" evidence="1">
    <location>
        <begin position="42"/>
        <end position="60"/>
    </location>
</feature>
<dbReference type="OrthoDB" id="9792992at2"/>
<proteinExistence type="predicted"/>
<name>A0A1W2GHR4_REIFA</name>